<dbReference type="Proteomes" id="UP000198211">
    <property type="component" value="Unassembled WGS sequence"/>
</dbReference>
<protein>
    <submittedName>
        <fullName evidence="1">Uncharacterized protein</fullName>
    </submittedName>
</protein>
<evidence type="ECO:0000313" key="2">
    <source>
        <dbReference type="Proteomes" id="UP000198211"/>
    </source>
</evidence>
<sequence>MQHFFKGLHHTMLEFDVSCTNTEPTRCGRLSWREDAMTLTFAYMKNDLDRSRPRNPSRFLKVLKGVQNGGAIQSVQDKRKRLVRIRHEKNQQFTLVAVRRQVRRHHL</sequence>
<gene>
    <name evidence="1" type="ORF">PHMEG_00010181</name>
</gene>
<name>A0A225WEC0_9STRA</name>
<accession>A0A225WEC0</accession>
<proteinExistence type="predicted"/>
<dbReference type="EMBL" id="NBNE01001002">
    <property type="protein sequence ID" value="OWZ16076.1"/>
    <property type="molecule type" value="Genomic_DNA"/>
</dbReference>
<reference evidence="2" key="1">
    <citation type="submission" date="2017-03" db="EMBL/GenBank/DDBJ databases">
        <title>Phytopthora megakarya and P. palmivora, two closely related causual agents of cacao black pod achieved similar genome size and gene model numbers by different mechanisms.</title>
        <authorList>
            <person name="Ali S."/>
            <person name="Shao J."/>
            <person name="Larry D.J."/>
            <person name="Kronmiller B."/>
            <person name="Shen D."/>
            <person name="Strem M.D."/>
            <person name="Melnick R.L."/>
            <person name="Guiltinan M.J."/>
            <person name="Tyler B.M."/>
            <person name="Meinhardt L.W."/>
            <person name="Bailey B.A."/>
        </authorList>
    </citation>
    <scope>NUCLEOTIDE SEQUENCE [LARGE SCALE GENOMIC DNA]</scope>
    <source>
        <strain evidence="2">zdho120</strain>
    </source>
</reference>
<comment type="caution">
    <text evidence="1">The sequence shown here is derived from an EMBL/GenBank/DDBJ whole genome shotgun (WGS) entry which is preliminary data.</text>
</comment>
<keyword evidence="2" id="KW-1185">Reference proteome</keyword>
<evidence type="ECO:0000313" key="1">
    <source>
        <dbReference type="EMBL" id="OWZ16076.1"/>
    </source>
</evidence>
<dbReference type="AlphaFoldDB" id="A0A225WEC0"/>
<organism evidence="1 2">
    <name type="scientific">Phytophthora megakarya</name>
    <dbReference type="NCBI Taxonomy" id="4795"/>
    <lineage>
        <taxon>Eukaryota</taxon>
        <taxon>Sar</taxon>
        <taxon>Stramenopiles</taxon>
        <taxon>Oomycota</taxon>
        <taxon>Peronosporomycetes</taxon>
        <taxon>Peronosporales</taxon>
        <taxon>Peronosporaceae</taxon>
        <taxon>Phytophthora</taxon>
    </lineage>
</organism>